<evidence type="ECO:0000256" key="2">
    <source>
        <dbReference type="ARBA" id="ARBA00022741"/>
    </source>
</evidence>
<dbReference type="GO" id="GO:0016874">
    <property type="term" value="F:ligase activity"/>
    <property type="evidence" value="ECO:0007669"/>
    <property type="project" value="UniProtKB-KW"/>
</dbReference>
<dbReference type="InterPro" id="IPR014729">
    <property type="entry name" value="Rossmann-like_a/b/a_fold"/>
</dbReference>
<dbReference type="SUPFAM" id="SSF52374">
    <property type="entry name" value="Nucleotidylyl transferase"/>
    <property type="match status" value="1"/>
</dbReference>
<keyword evidence="11" id="KW-1185">Reference proteome</keyword>
<organism evidence="10 11">
    <name type="scientific">Streptomyces cinereospinus</name>
    <dbReference type="NCBI Taxonomy" id="285561"/>
    <lineage>
        <taxon>Bacteria</taxon>
        <taxon>Bacillati</taxon>
        <taxon>Actinomycetota</taxon>
        <taxon>Actinomycetes</taxon>
        <taxon>Kitasatosporales</taxon>
        <taxon>Streptomycetaceae</taxon>
        <taxon>Streptomyces</taxon>
    </lineage>
</organism>
<dbReference type="InterPro" id="IPR023458">
    <property type="entry name" value="Met-tRNA_ligase_1"/>
</dbReference>
<evidence type="ECO:0000256" key="3">
    <source>
        <dbReference type="ARBA" id="ARBA00022840"/>
    </source>
</evidence>
<keyword evidence="4 7" id="KW-0648">Protein biosynthesis</keyword>
<dbReference type="InterPro" id="IPR014710">
    <property type="entry name" value="RmlC-like_jellyroll"/>
</dbReference>
<dbReference type="Gene3D" id="1.10.730.10">
    <property type="entry name" value="Isoleucyl-tRNA Synthetase, Domain 1"/>
    <property type="match status" value="1"/>
</dbReference>
<dbReference type="EMBL" id="JBHMCY010000011">
    <property type="protein sequence ID" value="MFB9462689.1"/>
    <property type="molecule type" value="Genomic_DNA"/>
</dbReference>
<feature type="domain" description="Methionyl/Leucyl tRNA synthetase" evidence="9">
    <location>
        <begin position="128"/>
        <end position="505"/>
    </location>
</feature>
<sequence>MIVSRYDPGALSEAFGIDMSAIEQAGAGAAWARVRPGERSAPHQHDETEVFVIVRGTGEVVVDAERHPVAPGTVVVFEPFDTHVIENTGASDLVFATFYWRDPDRAVRHGTRAVRRGFDRRPVFVFSTPPTPNGDLHLGHLSGPYLGADVLVRFLRRNGVAAWHLTGSDDYQSYVVDAARRQGDSPARTAERHSREIAATLRLMDIEPDQYTVTSTAPGYRDAVSACFARIRASGRVAAESRPALFDGDTGRYLYEVDVAGLCPSCGSGTGGNICEECGEPNTCADLVEPRATGSDAPPRRADATRVCLPLHEFEQTVRDHHRLGRVPVRLRELAERVFRRERLDVALTHPSSWGVTPADAGMEDQVVWVWPEMAFGFLYGIEALGRTVGESWPAQAPQADWKIVHFFGYDNSFYHALLYPVLYALAYPDWKPDIDYHPNEFYLLDGEKFSTSRRHAVWGKEVLGPDSVDAVRFFLSLTRPEGRRTNFTRAAYHQVLDGTLIGTWQSWLTGLGRRVRERYAGEAPDAGVWTPEHTAFLARLESRRADLTAALGADGFSLNRGAAALSGIVEDAVAFGRLEEGTATSPAWAAEARTGIALELAAARLLARCAAPVMPRFAARLAAALGEPDDGTWPETVQLVKAGGPVALDGVTFFVPARTAEPGAAEAAR</sequence>
<dbReference type="Proteomes" id="UP001589709">
    <property type="component" value="Unassembled WGS sequence"/>
</dbReference>
<evidence type="ECO:0000256" key="7">
    <source>
        <dbReference type="RuleBase" id="RU363039"/>
    </source>
</evidence>
<dbReference type="Pfam" id="PF07883">
    <property type="entry name" value="Cupin_2"/>
    <property type="match status" value="1"/>
</dbReference>
<keyword evidence="5 7" id="KW-0030">Aminoacyl-tRNA synthetase</keyword>
<evidence type="ECO:0000256" key="5">
    <source>
        <dbReference type="ARBA" id="ARBA00023146"/>
    </source>
</evidence>
<comment type="catalytic activity">
    <reaction evidence="6">
        <text>tRNA(Met) + L-methionine + ATP = L-methionyl-tRNA(Met) + AMP + diphosphate</text>
        <dbReference type="Rhea" id="RHEA:13481"/>
        <dbReference type="Rhea" id="RHEA-COMP:9667"/>
        <dbReference type="Rhea" id="RHEA-COMP:9698"/>
        <dbReference type="ChEBI" id="CHEBI:30616"/>
        <dbReference type="ChEBI" id="CHEBI:33019"/>
        <dbReference type="ChEBI" id="CHEBI:57844"/>
        <dbReference type="ChEBI" id="CHEBI:78442"/>
        <dbReference type="ChEBI" id="CHEBI:78530"/>
        <dbReference type="ChEBI" id="CHEBI:456215"/>
        <dbReference type="EC" id="6.1.1.10"/>
    </reaction>
</comment>
<reference evidence="10 11" key="1">
    <citation type="submission" date="2024-09" db="EMBL/GenBank/DDBJ databases">
        <authorList>
            <person name="Sun Q."/>
            <person name="Mori K."/>
        </authorList>
    </citation>
    <scope>NUCLEOTIDE SEQUENCE [LARGE SCALE GENOMIC DNA]</scope>
    <source>
        <strain evidence="10 11">JCM 6917</strain>
    </source>
</reference>
<dbReference type="InterPro" id="IPR029038">
    <property type="entry name" value="MetRS_Zn"/>
</dbReference>
<dbReference type="SUPFAM" id="SSF51182">
    <property type="entry name" value="RmlC-like cupins"/>
    <property type="match status" value="1"/>
</dbReference>
<accession>A0ABV5MXG2</accession>
<evidence type="ECO:0000256" key="1">
    <source>
        <dbReference type="ARBA" id="ARBA00022598"/>
    </source>
</evidence>
<keyword evidence="2 7" id="KW-0547">Nucleotide-binding</keyword>
<dbReference type="InterPro" id="IPR013096">
    <property type="entry name" value="Cupin_2"/>
</dbReference>
<dbReference type="Gene3D" id="2.20.28.20">
    <property type="entry name" value="Methionyl-tRNA synthetase, Zn-domain"/>
    <property type="match status" value="1"/>
</dbReference>
<evidence type="ECO:0000259" key="8">
    <source>
        <dbReference type="Pfam" id="PF07883"/>
    </source>
</evidence>
<name>A0ABV5MXG2_9ACTN</name>
<evidence type="ECO:0000313" key="11">
    <source>
        <dbReference type="Proteomes" id="UP001589709"/>
    </source>
</evidence>
<comment type="similarity">
    <text evidence="7">Belongs to the class-I aminoacyl-tRNA synthetase family.</text>
</comment>
<dbReference type="PANTHER" id="PTHR45765">
    <property type="entry name" value="METHIONINE--TRNA LIGASE"/>
    <property type="match status" value="1"/>
</dbReference>
<dbReference type="InterPro" id="IPR011051">
    <property type="entry name" value="RmlC_Cupin_sf"/>
</dbReference>
<evidence type="ECO:0000313" key="10">
    <source>
        <dbReference type="EMBL" id="MFB9462689.1"/>
    </source>
</evidence>
<evidence type="ECO:0000259" key="9">
    <source>
        <dbReference type="Pfam" id="PF09334"/>
    </source>
</evidence>
<keyword evidence="1 7" id="KW-0436">Ligase</keyword>
<feature type="domain" description="Cupin type-2" evidence="8">
    <location>
        <begin position="32"/>
        <end position="95"/>
    </location>
</feature>
<protein>
    <submittedName>
        <fullName evidence="10">Class I tRNA ligase family protein</fullName>
    </submittedName>
</protein>
<gene>
    <name evidence="10" type="ORF">ACFF45_08180</name>
</gene>
<dbReference type="RefSeq" id="WP_381343927.1">
    <property type="nucleotide sequence ID" value="NZ_JBHMCY010000011.1"/>
</dbReference>
<dbReference type="InterPro" id="IPR001412">
    <property type="entry name" value="aa-tRNA-synth_I_CS"/>
</dbReference>
<dbReference type="Pfam" id="PF09334">
    <property type="entry name" value="tRNA-synt_1g"/>
    <property type="match status" value="1"/>
</dbReference>
<comment type="caution">
    <text evidence="10">The sequence shown here is derived from an EMBL/GenBank/DDBJ whole genome shotgun (WGS) entry which is preliminary data.</text>
</comment>
<dbReference type="InterPro" id="IPR015413">
    <property type="entry name" value="Methionyl/Leucyl_tRNA_Synth"/>
</dbReference>
<evidence type="ECO:0000256" key="6">
    <source>
        <dbReference type="ARBA" id="ARBA00047364"/>
    </source>
</evidence>
<proteinExistence type="inferred from homology"/>
<dbReference type="Gene3D" id="3.40.50.620">
    <property type="entry name" value="HUPs"/>
    <property type="match status" value="1"/>
</dbReference>
<evidence type="ECO:0000256" key="4">
    <source>
        <dbReference type="ARBA" id="ARBA00022917"/>
    </source>
</evidence>
<dbReference type="Gene3D" id="2.60.120.10">
    <property type="entry name" value="Jelly Rolls"/>
    <property type="match status" value="1"/>
</dbReference>
<dbReference type="PANTHER" id="PTHR45765:SF1">
    <property type="entry name" value="METHIONINE--TRNA LIGASE, CYTOPLASMIC"/>
    <property type="match status" value="1"/>
</dbReference>
<keyword evidence="3 7" id="KW-0067">ATP-binding</keyword>
<dbReference type="PROSITE" id="PS00178">
    <property type="entry name" value="AA_TRNA_LIGASE_I"/>
    <property type="match status" value="1"/>
</dbReference>